<organism evidence="1 2">
    <name type="scientific">Halonotius terrestris</name>
    <dbReference type="NCBI Taxonomy" id="2487750"/>
    <lineage>
        <taxon>Archaea</taxon>
        <taxon>Methanobacteriati</taxon>
        <taxon>Methanobacteriota</taxon>
        <taxon>Stenosarchaea group</taxon>
        <taxon>Halobacteria</taxon>
        <taxon>Halobacteriales</taxon>
        <taxon>Haloferacaceae</taxon>
        <taxon>Halonotius</taxon>
    </lineage>
</organism>
<keyword evidence="2" id="KW-1185">Reference proteome</keyword>
<dbReference type="OrthoDB" id="169264at2157"/>
<sequence length="54" mass="5873">MSESTISEANAPQCAVCSENITDLPTSRVIATTNDDKVEYKHFCSASCESSYHT</sequence>
<evidence type="ECO:0008006" key="3">
    <source>
        <dbReference type="Google" id="ProtNLM"/>
    </source>
</evidence>
<comment type="caution">
    <text evidence="1">The sequence shown here is derived from an EMBL/GenBank/DDBJ whole genome shotgun (WGS) entry which is preliminary data.</text>
</comment>
<dbReference type="Proteomes" id="UP000705823">
    <property type="component" value="Unassembled WGS sequence"/>
</dbReference>
<protein>
    <recommendedName>
        <fullName evidence="3">TRASH domain-containing protein</fullName>
    </recommendedName>
</protein>
<proteinExistence type="predicted"/>
<name>A0A8J8TCN6_9EURY</name>
<accession>A0A8J8TCN6</accession>
<evidence type="ECO:0000313" key="1">
    <source>
        <dbReference type="EMBL" id="TQQ81189.1"/>
    </source>
</evidence>
<dbReference type="RefSeq" id="WP_142979751.1">
    <property type="nucleotide sequence ID" value="NZ_RKLU01000003.1"/>
</dbReference>
<evidence type="ECO:0000313" key="2">
    <source>
        <dbReference type="Proteomes" id="UP000705823"/>
    </source>
</evidence>
<dbReference type="Pfam" id="PF24461">
    <property type="entry name" value="DUF7576"/>
    <property type="match status" value="1"/>
</dbReference>
<gene>
    <name evidence="1" type="ORF">EGH24_08645</name>
</gene>
<reference evidence="1" key="1">
    <citation type="submission" date="2019-02" db="EMBL/GenBank/DDBJ databases">
        <title>Halonotius sp. a new haloarchaeum isolated from saline soil.</title>
        <authorList>
            <person name="Duran-Viseras A."/>
            <person name="Sanchez-Porro C."/>
            <person name="Ventosa A."/>
        </authorList>
    </citation>
    <scope>NUCLEOTIDE SEQUENCE</scope>
    <source>
        <strain evidence="1">F15B</strain>
    </source>
</reference>
<dbReference type="EMBL" id="RKLU01000003">
    <property type="protein sequence ID" value="TQQ81189.1"/>
    <property type="molecule type" value="Genomic_DNA"/>
</dbReference>
<dbReference type="AlphaFoldDB" id="A0A8J8TCN6"/>
<dbReference type="InterPro" id="IPR055998">
    <property type="entry name" value="DUF7576"/>
</dbReference>